<proteinExistence type="predicted"/>
<dbReference type="InterPro" id="IPR008547">
    <property type="entry name" value="DUF829_TMEM53"/>
</dbReference>
<dbReference type="InterPro" id="IPR029058">
    <property type="entry name" value="AB_hydrolase_fold"/>
</dbReference>
<dbReference type="AlphaFoldDB" id="C3Z1E8"/>
<gene>
    <name evidence="1" type="ORF">BRAFLDRAFT_82341</name>
</gene>
<dbReference type="PANTHER" id="PTHR20908">
    <property type="entry name" value="LD15586P"/>
    <property type="match status" value="1"/>
</dbReference>
<reference evidence="1" key="1">
    <citation type="journal article" date="2008" name="Nature">
        <title>The amphioxus genome and the evolution of the chordate karyotype.</title>
        <authorList>
            <consortium name="US DOE Joint Genome Institute (JGI-PGF)"/>
            <person name="Putnam N.H."/>
            <person name="Butts T."/>
            <person name="Ferrier D.E.K."/>
            <person name="Furlong R.F."/>
            <person name="Hellsten U."/>
            <person name="Kawashima T."/>
            <person name="Robinson-Rechavi M."/>
            <person name="Shoguchi E."/>
            <person name="Terry A."/>
            <person name="Yu J.-K."/>
            <person name="Benito-Gutierrez E.L."/>
            <person name="Dubchak I."/>
            <person name="Garcia-Fernandez J."/>
            <person name="Gibson-Brown J.J."/>
            <person name="Grigoriev I.V."/>
            <person name="Horton A.C."/>
            <person name="de Jong P.J."/>
            <person name="Jurka J."/>
            <person name="Kapitonov V.V."/>
            <person name="Kohara Y."/>
            <person name="Kuroki Y."/>
            <person name="Lindquist E."/>
            <person name="Lucas S."/>
            <person name="Osoegawa K."/>
            <person name="Pennacchio L.A."/>
            <person name="Salamov A.A."/>
            <person name="Satou Y."/>
            <person name="Sauka-Spengler T."/>
            <person name="Schmutz J."/>
            <person name="Shin-I T."/>
            <person name="Toyoda A."/>
            <person name="Bronner-Fraser M."/>
            <person name="Fujiyama A."/>
            <person name="Holland L.Z."/>
            <person name="Holland P.W.H."/>
            <person name="Satoh N."/>
            <person name="Rokhsar D.S."/>
        </authorList>
    </citation>
    <scope>NUCLEOTIDE SEQUENCE [LARGE SCALE GENOMIC DNA]</scope>
    <source>
        <strain evidence="1">S238N-H82</strain>
        <tissue evidence="1">Testes</tissue>
    </source>
</reference>
<dbReference type="Pfam" id="PF05705">
    <property type="entry name" value="DUF829"/>
    <property type="match status" value="2"/>
</dbReference>
<sequence>MLLGRALPLTRQALRETKVIRVSSNLELRTRQNATDDDCTATKPLVLIFAWMLPQRKHMQKFENIYLARGCDVMTINIQPLQLILPKTGAQVIAEKVVDFVHQPQNARRPLLVHAFSVGGYLYSEALLKSLEVSSVNGSMKDRIVGQIFDSPVDFGGIPDGLPAAMFKSPLLRATLRNMIKAYMAALYKPVTINYIRASEIFHNNPVRSPALFLYSKVDPVGTVASIEGAARSNVKKDGPPVYYKCWDDSPHVQHMYKHPIEYVEIMDSFLSHLPPFAGTVASIEGAARSNVKKDGPPVYYKCWDDSPHVQHMYKHPIEYVEIMDSFLSHLPPFAGKEDRAVRDNGKLNAFTARQ</sequence>
<name>C3Z1E8_BRAFL</name>
<dbReference type="InParanoid" id="C3Z1E8"/>
<protein>
    <submittedName>
        <fullName evidence="1">Uncharacterized protein</fullName>
    </submittedName>
</protein>
<evidence type="ECO:0000313" key="1">
    <source>
        <dbReference type="EMBL" id="EEN53566.1"/>
    </source>
</evidence>
<accession>C3Z1E8</accession>
<dbReference type="PANTHER" id="PTHR20908:SF1">
    <property type="entry name" value="LD15586P"/>
    <property type="match status" value="1"/>
</dbReference>
<dbReference type="eggNOG" id="KOG2521">
    <property type="taxonomic scope" value="Eukaryota"/>
</dbReference>
<dbReference type="EMBL" id="GG666573">
    <property type="protein sequence ID" value="EEN53566.1"/>
    <property type="molecule type" value="Genomic_DNA"/>
</dbReference>
<dbReference type="Gene3D" id="3.40.50.1820">
    <property type="entry name" value="alpha/beta hydrolase"/>
    <property type="match status" value="1"/>
</dbReference>
<organism>
    <name type="scientific">Branchiostoma floridae</name>
    <name type="common">Florida lancelet</name>
    <name type="synonym">Amphioxus</name>
    <dbReference type="NCBI Taxonomy" id="7739"/>
    <lineage>
        <taxon>Eukaryota</taxon>
        <taxon>Metazoa</taxon>
        <taxon>Chordata</taxon>
        <taxon>Cephalochordata</taxon>
        <taxon>Leptocardii</taxon>
        <taxon>Amphioxiformes</taxon>
        <taxon>Branchiostomatidae</taxon>
        <taxon>Branchiostoma</taxon>
    </lineage>
</organism>
<dbReference type="SUPFAM" id="SSF53474">
    <property type="entry name" value="alpha/beta-Hydrolases"/>
    <property type="match status" value="1"/>
</dbReference>